<evidence type="ECO:0000256" key="7">
    <source>
        <dbReference type="ARBA" id="ARBA00038075"/>
    </source>
</evidence>
<evidence type="ECO:0000256" key="4">
    <source>
        <dbReference type="ARBA" id="ARBA00022692"/>
    </source>
</evidence>
<feature type="transmembrane region" description="Helical" evidence="9">
    <location>
        <begin position="382"/>
        <end position="405"/>
    </location>
</feature>
<dbReference type="SUPFAM" id="SSF103473">
    <property type="entry name" value="MFS general substrate transporter"/>
    <property type="match status" value="1"/>
</dbReference>
<sequence>MTAPRRVVPLVALLSADTLSTTANAVTAIAVPLYAWQVTGSPLAVGLAGAVTTVPLILGGAFGGTLVDRIGRRTVGVVSDAASGLTVLAIPVLAALDQLPFAVFLALVFGGAILDLPGSTARSTQLPELAADAGLALPRALGLHAALHRTSSLVGAALAGLLLALGGPTTPLFASAACFAVSVLIVLLLVPRTRAVHPTDPADGEETGPATGAGYWRSLADGLRFAARHPLIRALIVLIVVTNAIDAAGMTVLKPLYAAGQNDDGALLGLLVAFFAGGALTGAALYGAVGHRLPRRATFVVCFVLAGAPPYAAMALDLPVPVVLTVVLLSGLAAGPLNPLIDTVLFALVPERMRGRVFGATGAAVSAAMPVGALVAGVATDAVGLTMCLAVAAAVYALVTIGSAVGGRWRALDEEPQPALTR</sequence>
<dbReference type="RefSeq" id="WP_157802283.1">
    <property type="nucleotide sequence ID" value="NZ_PGFF01000001.1"/>
</dbReference>
<keyword evidence="6 9" id="KW-0472">Membrane</keyword>
<reference evidence="12 13" key="1">
    <citation type="submission" date="2017-11" db="EMBL/GenBank/DDBJ databases">
        <title>Genomic Encyclopedia of Archaeal and Bacterial Type Strains, Phase II (KMG-II): From Individual Species to Whole Genera.</title>
        <authorList>
            <person name="Goeker M."/>
        </authorList>
    </citation>
    <scope>NUCLEOTIDE SEQUENCE [LARGE SCALE GENOMIC DNA]</scope>
    <source>
        <strain evidence="12 13">DSM 27393</strain>
    </source>
</reference>
<comment type="similarity">
    <text evidence="7">Belongs to the major facilitator superfamily. Drug:H(+) antiporter-3 (DHA3) (TC 2.A.1.21) family.</text>
</comment>
<evidence type="ECO:0000256" key="2">
    <source>
        <dbReference type="ARBA" id="ARBA00022448"/>
    </source>
</evidence>
<feature type="transmembrane region" description="Helical" evidence="9">
    <location>
        <begin position="41"/>
        <end position="62"/>
    </location>
</feature>
<feature type="domain" description="Major facilitator superfamily (MFS) profile" evidence="11">
    <location>
        <begin position="232"/>
        <end position="422"/>
    </location>
</feature>
<dbReference type="CDD" id="cd06173">
    <property type="entry name" value="MFS_MefA_like"/>
    <property type="match status" value="1"/>
</dbReference>
<keyword evidence="13" id="KW-1185">Reference proteome</keyword>
<dbReference type="PANTHER" id="PTHR23513:SF9">
    <property type="entry name" value="ENTEROBACTIN EXPORTER ENTS"/>
    <property type="match status" value="1"/>
</dbReference>
<dbReference type="InterPro" id="IPR036259">
    <property type="entry name" value="MFS_trans_sf"/>
</dbReference>
<feature type="transmembrane region" description="Helical" evidence="9">
    <location>
        <begin position="231"/>
        <end position="253"/>
    </location>
</feature>
<dbReference type="InterPro" id="IPR020846">
    <property type="entry name" value="MFS_dom"/>
</dbReference>
<keyword evidence="10" id="KW-0732">Signal</keyword>
<evidence type="ECO:0000256" key="6">
    <source>
        <dbReference type="ARBA" id="ARBA00023136"/>
    </source>
</evidence>
<feature type="transmembrane region" description="Helical" evidence="9">
    <location>
        <begin position="322"/>
        <end position="345"/>
    </location>
</feature>
<comment type="subcellular location">
    <subcellularLocation>
        <location evidence="1">Cell inner membrane</location>
        <topology evidence="1">Multi-pass membrane protein</topology>
    </subcellularLocation>
</comment>
<evidence type="ECO:0000256" key="8">
    <source>
        <dbReference type="ARBA" id="ARBA00040914"/>
    </source>
</evidence>
<dbReference type="AlphaFoldDB" id="A0A2M9CKA6"/>
<feature type="chain" id="PRO_5014631118" description="Multidrug efflux pump Tap" evidence="10">
    <location>
        <begin position="26"/>
        <end position="422"/>
    </location>
</feature>
<evidence type="ECO:0000256" key="9">
    <source>
        <dbReference type="SAM" id="Phobius"/>
    </source>
</evidence>
<evidence type="ECO:0000259" key="11">
    <source>
        <dbReference type="PROSITE" id="PS50850"/>
    </source>
</evidence>
<evidence type="ECO:0000256" key="3">
    <source>
        <dbReference type="ARBA" id="ARBA00022475"/>
    </source>
</evidence>
<comment type="caution">
    <text evidence="12">The sequence shown here is derived from an EMBL/GenBank/DDBJ whole genome shotgun (WGS) entry which is preliminary data.</text>
</comment>
<feature type="domain" description="Major facilitator superfamily (MFS) profile" evidence="11">
    <location>
        <begin position="1"/>
        <end position="194"/>
    </location>
</feature>
<keyword evidence="5 9" id="KW-1133">Transmembrane helix</keyword>
<dbReference type="PANTHER" id="PTHR23513">
    <property type="entry name" value="INTEGRAL MEMBRANE EFFLUX PROTEIN-RELATED"/>
    <property type="match status" value="1"/>
</dbReference>
<organism evidence="12 13">
    <name type="scientific">Diaminobutyricimonas aerilata</name>
    <dbReference type="NCBI Taxonomy" id="1162967"/>
    <lineage>
        <taxon>Bacteria</taxon>
        <taxon>Bacillati</taxon>
        <taxon>Actinomycetota</taxon>
        <taxon>Actinomycetes</taxon>
        <taxon>Micrococcales</taxon>
        <taxon>Microbacteriaceae</taxon>
        <taxon>Diaminobutyricimonas</taxon>
    </lineage>
</organism>
<feature type="transmembrane region" description="Helical" evidence="9">
    <location>
        <begin position="357"/>
        <end position="376"/>
    </location>
</feature>
<dbReference type="GO" id="GO:0005886">
    <property type="term" value="C:plasma membrane"/>
    <property type="evidence" value="ECO:0007669"/>
    <property type="project" value="UniProtKB-SubCell"/>
</dbReference>
<proteinExistence type="inferred from homology"/>
<dbReference type="OrthoDB" id="9793136at2"/>
<feature type="transmembrane region" description="Helical" evidence="9">
    <location>
        <begin position="298"/>
        <end position="316"/>
    </location>
</feature>
<dbReference type="Proteomes" id="UP000228758">
    <property type="component" value="Unassembled WGS sequence"/>
</dbReference>
<name>A0A2M9CKA6_9MICO</name>
<evidence type="ECO:0000256" key="5">
    <source>
        <dbReference type="ARBA" id="ARBA00022989"/>
    </source>
</evidence>
<keyword evidence="2" id="KW-0813">Transport</keyword>
<dbReference type="EMBL" id="PGFF01000001">
    <property type="protein sequence ID" value="PJJ72314.1"/>
    <property type="molecule type" value="Genomic_DNA"/>
</dbReference>
<evidence type="ECO:0000256" key="1">
    <source>
        <dbReference type="ARBA" id="ARBA00004429"/>
    </source>
</evidence>
<dbReference type="InterPro" id="IPR011701">
    <property type="entry name" value="MFS"/>
</dbReference>
<gene>
    <name evidence="12" type="ORF">CLV46_1881</name>
</gene>
<accession>A0A2M9CKA6</accession>
<feature type="signal peptide" evidence="10">
    <location>
        <begin position="1"/>
        <end position="25"/>
    </location>
</feature>
<dbReference type="GO" id="GO:0022857">
    <property type="term" value="F:transmembrane transporter activity"/>
    <property type="evidence" value="ECO:0007669"/>
    <property type="project" value="InterPro"/>
</dbReference>
<evidence type="ECO:0000313" key="12">
    <source>
        <dbReference type="EMBL" id="PJJ72314.1"/>
    </source>
</evidence>
<evidence type="ECO:0000256" key="10">
    <source>
        <dbReference type="SAM" id="SignalP"/>
    </source>
</evidence>
<dbReference type="PROSITE" id="PS50850">
    <property type="entry name" value="MFS"/>
    <property type="match status" value="2"/>
</dbReference>
<evidence type="ECO:0000313" key="13">
    <source>
        <dbReference type="Proteomes" id="UP000228758"/>
    </source>
</evidence>
<feature type="transmembrane region" description="Helical" evidence="9">
    <location>
        <begin position="265"/>
        <end position="286"/>
    </location>
</feature>
<feature type="transmembrane region" description="Helical" evidence="9">
    <location>
        <begin position="172"/>
        <end position="190"/>
    </location>
</feature>
<dbReference type="Gene3D" id="1.20.1250.20">
    <property type="entry name" value="MFS general substrate transporter like domains"/>
    <property type="match status" value="1"/>
</dbReference>
<protein>
    <recommendedName>
        <fullName evidence="8">Multidrug efflux pump Tap</fullName>
    </recommendedName>
</protein>
<dbReference type="Pfam" id="PF07690">
    <property type="entry name" value="MFS_1"/>
    <property type="match status" value="1"/>
</dbReference>
<keyword evidence="3" id="KW-1003">Cell membrane</keyword>
<keyword evidence="4 9" id="KW-0812">Transmembrane</keyword>